<reference evidence="2 3" key="1">
    <citation type="submission" date="2022-03" db="EMBL/GenBank/DDBJ databases">
        <title>Genome data of Colletotrichum spp.</title>
        <authorList>
            <person name="Utami Y.D."/>
            <person name="Hiruma K."/>
        </authorList>
    </citation>
    <scope>NUCLEOTIDE SEQUENCE [LARGE SCALE GENOMIC DNA]</scope>
    <source>
        <strain evidence="2 3">MAFF 239500</strain>
    </source>
</reference>
<organism evidence="2 3">
    <name type="scientific">Colletotrichum spaethianum</name>
    <dbReference type="NCBI Taxonomy" id="700344"/>
    <lineage>
        <taxon>Eukaryota</taxon>
        <taxon>Fungi</taxon>
        <taxon>Dikarya</taxon>
        <taxon>Ascomycota</taxon>
        <taxon>Pezizomycotina</taxon>
        <taxon>Sordariomycetes</taxon>
        <taxon>Hypocreomycetidae</taxon>
        <taxon>Glomerellales</taxon>
        <taxon>Glomerellaceae</taxon>
        <taxon>Colletotrichum</taxon>
        <taxon>Colletotrichum spaethianum species complex</taxon>
    </lineage>
</organism>
<keyword evidence="3" id="KW-1185">Reference proteome</keyword>
<dbReference type="EMBL" id="BQXU01000040">
    <property type="protein sequence ID" value="GKT50765.1"/>
    <property type="molecule type" value="Genomic_DNA"/>
</dbReference>
<keyword evidence="1" id="KW-0732">Signal</keyword>
<sequence>MRTSRLISALSAVAVASAGVMALDIGDELRMNWKMGLLPRQDTLNLQTFEGDVGGVKASAVRYFTSSLPTTACFFDNGDAIVVVGGGWWCCWDGARTGVPVWRSRGRFQNHDREQDQDEGTTLC</sequence>
<gene>
    <name evidence="2" type="ORF">ColSpa_10946</name>
</gene>
<evidence type="ECO:0000313" key="2">
    <source>
        <dbReference type="EMBL" id="GKT50765.1"/>
    </source>
</evidence>
<evidence type="ECO:0000313" key="3">
    <source>
        <dbReference type="Proteomes" id="UP001055115"/>
    </source>
</evidence>
<dbReference type="RefSeq" id="XP_049133115.1">
    <property type="nucleotide sequence ID" value="XM_049277158.1"/>
</dbReference>
<name>A0AA37PEE3_9PEZI</name>
<dbReference type="AlphaFoldDB" id="A0AA37PEE3"/>
<protein>
    <submittedName>
        <fullName evidence="2">Uncharacterized protein</fullName>
    </submittedName>
</protein>
<dbReference type="Proteomes" id="UP001055115">
    <property type="component" value="Unassembled WGS sequence"/>
</dbReference>
<feature type="chain" id="PRO_5041375025" evidence="1">
    <location>
        <begin position="23"/>
        <end position="124"/>
    </location>
</feature>
<evidence type="ECO:0000256" key="1">
    <source>
        <dbReference type="SAM" id="SignalP"/>
    </source>
</evidence>
<feature type="signal peptide" evidence="1">
    <location>
        <begin position="1"/>
        <end position="22"/>
    </location>
</feature>
<proteinExistence type="predicted"/>
<accession>A0AA37PEE3</accession>
<dbReference type="GeneID" id="73331748"/>
<comment type="caution">
    <text evidence="2">The sequence shown here is derived from an EMBL/GenBank/DDBJ whole genome shotgun (WGS) entry which is preliminary data.</text>
</comment>